<keyword evidence="2" id="KW-1185">Reference proteome</keyword>
<proteinExistence type="predicted"/>
<reference evidence="1 2" key="1">
    <citation type="submission" date="2016-10" db="EMBL/GenBank/DDBJ databases">
        <authorList>
            <person name="de Groot N.N."/>
        </authorList>
    </citation>
    <scope>NUCLEOTIDE SEQUENCE [LARGE SCALE GENOMIC DNA]</scope>
    <source>
        <strain evidence="1 2">RK1</strain>
    </source>
</reference>
<organism evidence="1 2">
    <name type="scientific">Parapedobacter indicus</name>
    <dbReference type="NCBI Taxonomy" id="1477437"/>
    <lineage>
        <taxon>Bacteria</taxon>
        <taxon>Pseudomonadati</taxon>
        <taxon>Bacteroidota</taxon>
        <taxon>Sphingobacteriia</taxon>
        <taxon>Sphingobacteriales</taxon>
        <taxon>Sphingobacteriaceae</taxon>
        <taxon>Parapedobacter</taxon>
    </lineage>
</organism>
<sequence length="70" mass="8139">MNPNVTKLYTIISDNTAIVVETNLKHLIDRFQEIEPNALGYASYVLKFKEQKKFVQVIAGKEYHFQQIIP</sequence>
<evidence type="ECO:0000313" key="1">
    <source>
        <dbReference type="EMBL" id="SFJ88956.1"/>
    </source>
</evidence>
<name>A0A1I3V3N0_9SPHI</name>
<dbReference type="RefSeq" id="WP_090632141.1">
    <property type="nucleotide sequence ID" value="NZ_FOQO01000015.1"/>
</dbReference>
<dbReference type="AlphaFoldDB" id="A0A1I3V3N0"/>
<gene>
    <name evidence="1" type="ORF">SAMN05444682_115144</name>
</gene>
<accession>A0A1I3V3N0</accession>
<protein>
    <submittedName>
        <fullName evidence="1">Uncharacterized protein</fullName>
    </submittedName>
</protein>
<dbReference type="EMBL" id="FOQO01000015">
    <property type="protein sequence ID" value="SFJ88956.1"/>
    <property type="molecule type" value="Genomic_DNA"/>
</dbReference>
<dbReference type="Proteomes" id="UP000198670">
    <property type="component" value="Unassembled WGS sequence"/>
</dbReference>
<dbReference type="STRING" id="1477437.SAMN05444682_115144"/>
<evidence type="ECO:0000313" key="2">
    <source>
        <dbReference type="Proteomes" id="UP000198670"/>
    </source>
</evidence>